<dbReference type="InterPro" id="IPR011009">
    <property type="entry name" value="Kinase-like_dom_sf"/>
</dbReference>
<keyword evidence="3" id="KW-0808">Transferase</keyword>
<dbReference type="GO" id="GO:0005524">
    <property type="term" value="F:ATP binding"/>
    <property type="evidence" value="ECO:0007669"/>
    <property type="project" value="UniProtKB-KW"/>
</dbReference>
<evidence type="ECO:0000256" key="6">
    <source>
        <dbReference type="ARBA" id="ARBA00022840"/>
    </source>
</evidence>
<reference evidence="9 10" key="1">
    <citation type="submission" date="2019-01" db="EMBL/GenBank/DDBJ databases">
        <title>Sequencing of cultivated peanut Arachis hypogaea provides insights into genome evolution and oil improvement.</title>
        <authorList>
            <person name="Chen X."/>
        </authorList>
    </citation>
    <scope>NUCLEOTIDE SEQUENCE [LARGE SCALE GENOMIC DNA]</scope>
    <source>
        <strain evidence="10">cv. Fuhuasheng</strain>
        <tissue evidence="9">Leaves</tissue>
    </source>
</reference>
<dbReference type="STRING" id="3818.A0A445C9Y1"/>
<proteinExistence type="predicted"/>
<evidence type="ECO:0000256" key="7">
    <source>
        <dbReference type="ARBA" id="ARBA00047899"/>
    </source>
</evidence>
<evidence type="ECO:0000313" key="9">
    <source>
        <dbReference type="EMBL" id="RYR47748.1"/>
    </source>
</evidence>
<comment type="caution">
    <text evidence="9">The sequence shown here is derived from an EMBL/GenBank/DDBJ whole genome shotgun (WGS) entry which is preliminary data.</text>
</comment>
<dbReference type="GO" id="GO:0004674">
    <property type="term" value="F:protein serine/threonine kinase activity"/>
    <property type="evidence" value="ECO:0007669"/>
    <property type="project" value="UniProtKB-KW"/>
</dbReference>
<evidence type="ECO:0000256" key="3">
    <source>
        <dbReference type="ARBA" id="ARBA00022679"/>
    </source>
</evidence>
<dbReference type="EMBL" id="SDMP01000007">
    <property type="protein sequence ID" value="RYR47748.1"/>
    <property type="molecule type" value="Genomic_DNA"/>
</dbReference>
<accession>A0A445C9Y1</accession>
<keyword evidence="5" id="KW-0418">Kinase</keyword>
<dbReference type="PANTHER" id="PTHR48005">
    <property type="entry name" value="LEUCINE RICH REPEAT KINASE 2"/>
    <property type="match status" value="1"/>
</dbReference>
<dbReference type="EC" id="2.7.11.1" evidence="1"/>
<keyword evidence="4" id="KW-0547">Nucleotide-binding</keyword>
<evidence type="ECO:0000256" key="8">
    <source>
        <dbReference type="ARBA" id="ARBA00048679"/>
    </source>
</evidence>
<name>A0A445C9Y1_ARAHY</name>
<evidence type="ECO:0000256" key="5">
    <source>
        <dbReference type="ARBA" id="ARBA00022777"/>
    </source>
</evidence>
<sequence>MQMKLPEESADGTAEKRRRQAITLQVGTYGYLAPKLAYTMTLIENCDVYSFRVVALETLMGRHPRELISSSLDDSSKKNIMTLQVRTYEYLAPELAYIMNLTENCDVYSFRVVALETLMGRHPRELISSSLDDSSNKNIMVKDLLDPRIRLPLSQKKLKL</sequence>
<keyword evidence="6" id="KW-0067">ATP-binding</keyword>
<keyword evidence="10" id="KW-1185">Reference proteome</keyword>
<keyword evidence="2" id="KW-0723">Serine/threonine-protein kinase</keyword>
<dbReference type="Proteomes" id="UP000289738">
    <property type="component" value="Chromosome A07"/>
</dbReference>
<protein>
    <recommendedName>
        <fullName evidence="1">non-specific serine/threonine protein kinase</fullName>
        <ecNumber evidence="1">2.7.11.1</ecNumber>
    </recommendedName>
</protein>
<organism evidence="9 10">
    <name type="scientific">Arachis hypogaea</name>
    <name type="common">Peanut</name>
    <dbReference type="NCBI Taxonomy" id="3818"/>
    <lineage>
        <taxon>Eukaryota</taxon>
        <taxon>Viridiplantae</taxon>
        <taxon>Streptophyta</taxon>
        <taxon>Embryophyta</taxon>
        <taxon>Tracheophyta</taxon>
        <taxon>Spermatophyta</taxon>
        <taxon>Magnoliopsida</taxon>
        <taxon>eudicotyledons</taxon>
        <taxon>Gunneridae</taxon>
        <taxon>Pentapetalae</taxon>
        <taxon>rosids</taxon>
        <taxon>fabids</taxon>
        <taxon>Fabales</taxon>
        <taxon>Fabaceae</taxon>
        <taxon>Papilionoideae</taxon>
        <taxon>50 kb inversion clade</taxon>
        <taxon>dalbergioids sensu lato</taxon>
        <taxon>Dalbergieae</taxon>
        <taxon>Pterocarpus clade</taxon>
        <taxon>Arachis</taxon>
    </lineage>
</organism>
<dbReference type="InterPro" id="IPR051420">
    <property type="entry name" value="Ser_Thr_Kinases_DiverseReg"/>
</dbReference>
<comment type="catalytic activity">
    <reaction evidence="8">
        <text>L-seryl-[protein] + ATP = O-phospho-L-seryl-[protein] + ADP + H(+)</text>
        <dbReference type="Rhea" id="RHEA:17989"/>
        <dbReference type="Rhea" id="RHEA-COMP:9863"/>
        <dbReference type="Rhea" id="RHEA-COMP:11604"/>
        <dbReference type="ChEBI" id="CHEBI:15378"/>
        <dbReference type="ChEBI" id="CHEBI:29999"/>
        <dbReference type="ChEBI" id="CHEBI:30616"/>
        <dbReference type="ChEBI" id="CHEBI:83421"/>
        <dbReference type="ChEBI" id="CHEBI:456216"/>
        <dbReference type="EC" id="2.7.11.1"/>
    </reaction>
</comment>
<evidence type="ECO:0000256" key="4">
    <source>
        <dbReference type="ARBA" id="ARBA00022741"/>
    </source>
</evidence>
<gene>
    <name evidence="9" type="ORF">Ahy_A07g033710</name>
</gene>
<evidence type="ECO:0000256" key="2">
    <source>
        <dbReference type="ARBA" id="ARBA00022527"/>
    </source>
</evidence>
<dbReference type="SUPFAM" id="SSF56112">
    <property type="entry name" value="Protein kinase-like (PK-like)"/>
    <property type="match status" value="2"/>
</dbReference>
<evidence type="ECO:0000313" key="10">
    <source>
        <dbReference type="Proteomes" id="UP000289738"/>
    </source>
</evidence>
<comment type="catalytic activity">
    <reaction evidence="7">
        <text>L-threonyl-[protein] + ATP = O-phospho-L-threonyl-[protein] + ADP + H(+)</text>
        <dbReference type="Rhea" id="RHEA:46608"/>
        <dbReference type="Rhea" id="RHEA-COMP:11060"/>
        <dbReference type="Rhea" id="RHEA-COMP:11605"/>
        <dbReference type="ChEBI" id="CHEBI:15378"/>
        <dbReference type="ChEBI" id="CHEBI:30013"/>
        <dbReference type="ChEBI" id="CHEBI:30616"/>
        <dbReference type="ChEBI" id="CHEBI:61977"/>
        <dbReference type="ChEBI" id="CHEBI:456216"/>
        <dbReference type="EC" id="2.7.11.1"/>
    </reaction>
</comment>
<evidence type="ECO:0000256" key="1">
    <source>
        <dbReference type="ARBA" id="ARBA00012513"/>
    </source>
</evidence>
<dbReference type="AlphaFoldDB" id="A0A445C9Y1"/>
<dbReference type="Gene3D" id="1.10.510.10">
    <property type="entry name" value="Transferase(Phosphotransferase) domain 1"/>
    <property type="match status" value="2"/>
</dbReference>
<dbReference type="PANTHER" id="PTHR48005:SF16">
    <property type="entry name" value="MDIS1-INTERACTING RECEPTOR LIKE KINASE 2-LIKE ISOFORM X1"/>
    <property type="match status" value="1"/>
</dbReference>